<gene>
    <name evidence="1" type="ORF">PPACK8108_LOCUS25963</name>
</gene>
<organism evidence="1 2">
    <name type="scientific">Phakopsora pachyrhizi</name>
    <name type="common">Asian soybean rust disease fungus</name>
    <dbReference type="NCBI Taxonomy" id="170000"/>
    <lineage>
        <taxon>Eukaryota</taxon>
        <taxon>Fungi</taxon>
        <taxon>Dikarya</taxon>
        <taxon>Basidiomycota</taxon>
        <taxon>Pucciniomycotina</taxon>
        <taxon>Pucciniomycetes</taxon>
        <taxon>Pucciniales</taxon>
        <taxon>Phakopsoraceae</taxon>
        <taxon>Phakopsora</taxon>
    </lineage>
</organism>
<name>A0AAV0BT18_PHAPC</name>
<dbReference type="Proteomes" id="UP001153365">
    <property type="component" value="Unassembled WGS sequence"/>
</dbReference>
<protein>
    <submittedName>
        <fullName evidence="1">Uncharacterized protein</fullName>
    </submittedName>
</protein>
<accession>A0AAV0BT18</accession>
<evidence type="ECO:0000313" key="2">
    <source>
        <dbReference type="Proteomes" id="UP001153365"/>
    </source>
</evidence>
<proteinExistence type="predicted"/>
<dbReference type="AlphaFoldDB" id="A0AAV0BT18"/>
<evidence type="ECO:0000313" key="1">
    <source>
        <dbReference type="EMBL" id="CAH7690575.1"/>
    </source>
</evidence>
<keyword evidence="2" id="KW-1185">Reference proteome</keyword>
<comment type="caution">
    <text evidence="1">The sequence shown here is derived from an EMBL/GenBank/DDBJ whole genome shotgun (WGS) entry which is preliminary data.</text>
</comment>
<dbReference type="EMBL" id="CALTRL010006339">
    <property type="protein sequence ID" value="CAH7690575.1"/>
    <property type="molecule type" value="Genomic_DNA"/>
</dbReference>
<sequence>MALIQAILSIFENKNNQLRYMDMGSVRVLVLSKAPLYYLLSQIEMSQTNNHISITFIFWFN</sequence>
<reference evidence="1" key="1">
    <citation type="submission" date="2022-06" db="EMBL/GenBank/DDBJ databases">
        <authorList>
            <consortium name="SYNGENTA / RWTH Aachen University"/>
        </authorList>
    </citation>
    <scope>NUCLEOTIDE SEQUENCE</scope>
</reference>